<dbReference type="GO" id="GO:0031966">
    <property type="term" value="C:mitochondrial membrane"/>
    <property type="evidence" value="ECO:0007669"/>
    <property type="project" value="UniProtKB-SubCell"/>
</dbReference>
<feature type="region of interest" description="Disordered" evidence="9">
    <location>
        <begin position="576"/>
        <end position="658"/>
    </location>
</feature>
<keyword evidence="7" id="KW-0496">Mitochondrion</keyword>
<evidence type="ECO:0000256" key="8">
    <source>
        <dbReference type="ARBA" id="ARBA00023136"/>
    </source>
</evidence>
<evidence type="ECO:0000256" key="5">
    <source>
        <dbReference type="ARBA" id="ARBA00022737"/>
    </source>
</evidence>
<feature type="region of interest" description="Disordered" evidence="9">
    <location>
        <begin position="731"/>
        <end position="755"/>
    </location>
</feature>
<feature type="compositionally biased region" description="Low complexity" evidence="9">
    <location>
        <begin position="733"/>
        <end position="755"/>
    </location>
</feature>
<feature type="non-terminal residue" evidence="10">
    <location>
        <position position="871"/>
    </location>
</feature>
<evidence type="ECO:0000256" key="9">
    <source>
        <dbReference type="SAM" id="MobiDB-lite"/>
    </source>
</evidence>
<name>A0A317XZY3_9BASI</name>
<protein>
    <recommendedName>
        <fullName evidence="12">Mitochondrial carrier</fullName>
    </recommendedName>
</protein>
<evidence type="ECO:0000256" key="7">
    <source>
        <dbReference type="ARBA" id="ARBA00023128"/>
    </source>
</evidence>
<organism evidence="10 11">
    <name type="scientific">Testicularia cyperi</name>
    <dbReference type="NCBI Taxonomy" id="1882483"/>
    <lineage>
        <taxon>Eukaryota</taxon>
        <taxon>Fungi</taxon>
        <taxon>Dikarya</taxon>
        <taxon>Basidiomycota</taxon>
        <taxon>Ustilaginomycotina</taxon>
        <taxon>Ustilaginomycetes</taxon>
        <taxon>Ustilaginales</taxon>
        <taxon>Anthracoideaceae</taxon>
        <taxon>Testicularia</taxon>
    </lineage>
</organism>
<keyword evidence="11" id="KW-1185">Reference proteome</keyword>
<keyword evidence="8" id="KW-0472">Membrane</keyword>
<feature type="compositionally biased region" description="Low complexity" evidence="9">
    <location>
        <begin position="497"/>
        <end position="506"/>
    </location>
</feature>
<comment type="subcellular location">
    <subcellularLocation>
        <location evidence="1">Mitochondrion membrane</location>
        <topology evidence="1">Multi-pass membrane protein</topology>
    </subcellularLocation>
</comment>
<dbReference type="Gene3D" id="1.50.40.10">
    <property type="entry name" value="Mitochondrial carrier domain"/>
    <property type="match status" value="1"/>
</dbReference>
<keyword evidence="6" id="KW-1133">Transmembrane helix</keyword>
<evidence type="ECO:0000256" key="6">
    <source>
        <dbReference type="ARBA" id="ARBA00022989"/>
    </source>
</evidence>
<keyword evidence="3" id="KW-0813">Transport</keyword>
<dbReference type="PANTHER" id="PTHR45624">
    <property type="entry name" value="MITOCHONDRIAL BASIC AMINO ACIDS TRANSPORTER-RELATED"/>
    <property type="match status" value="1"/>
</dbReference>
<dbReference type="GO" id="GO:1990575">
    <property type="term" value="P:mitochondrial L-ornithine transmembrane transport"/>
    <property type="evidence" value="ECO:0007669"/>
    <property type="project" value="TreeGrafter"/>
</dbReference>
<sequence>MATAAIGLDSTQAGPSTRPQSQEEEKDSKKDRPRRKSLSKPARKDGSREPTRQESLGGAFIRSLFGTLAFLFKRPVRLFRPVKLSSWTILEAMAKREGRSLSLRYIRSLLRRENRSFIPHLLLPPLLFNTAIGFTLFEAYSITESRLLAKHSSDKQQAVDRNDDEESRINLPANLSSEHRWTPLWIVTASGAVAGAAQCFLSAPLDNVRYIIQRNVDAEGHRGHKSTRAITTISWRAIIRAAILPFAPAIARDKLVKDVQNETIKSSKKVKPTTGIGSMLTSVVDTISAAVRSKSPVDKVQGSASGKAGADSLMSSEKRKEWERRLRMWRGGVHGSGLALSLIRDSVGFGSFFFIFEVSRRCAYFASTSVDRVSAWFNGRGLGIVRPPSDADPGSSGRDASNVVGRRTGDEAGSGDEVHIEGVGEWIRQGQKSVSDADVSYNQSRTVQGRVVAVIILLIGGAVGALSYELVGRPFELMRVVIWEGRKEWEQGKREPGASSRPSKSARSAKRRSGFPASGESSATGFTTLGRSAIKGARVVRASDGNKSVRKRLPDLVTLRSQNRCGTTATRIWAAASLSRPSHPLRRPKPMPGSEQSVQGKVSKPMLTSSRLLMERKKARSKDSPSNADGKVPDQAAESEETLHRTMGRKLRQAPSPTLATRPGFLTLLIEHAQSTHRLDRRYGSPDAAKASIPLLLLHTYFIAPFLPEIPKPILDNALVRAAAGVDHRLKPADASASTTSPSTPAPATATKPMPAVTTVAQRTLLMSLASRRRSADSPEAKVKRNWIRNNPVNVSLAGAAPSPSSSSLAGAKPGSRMTQGPTGGFGSSDRSTLQKGTRYWASGRVVWALKRLATPYGVAFLVFAWLGGDL</sequence>
<dbReference type="AlphaFoldDB" id="A0A317XZY3"/>
<comment type="similarity">
    <text evidence="2">Belongs to the mitochondrial carrier (TC 2.A.29) family.</text>
</comment>
<feature type="region of interest" description="Disordered" evidence="9">
    <location>
        <begin position="798"/>
        <end position="833"/>
    </location>
</feature>
<dbReference type="EMBL" id="KZ819188">
    <property type="protein sequence ID" value="PWZ03672.1"/>
    <property type="molecule type" value="Genomic_DNA"/>
</dbReference>
<feature type="compositionally biased region" description="Polar residues" evidence="9">
    <location>
        <begin position="9"/>
        <end position="20"/>
    </location>
</feature>
<dbReference type="SUPFAM" id="SSF103506">
    <property type="entry name" value="Mitochondrial carrier"/>
    <property type="match status" value="1"/>
</dbReference>
<evidence type="ECO:0000256" key="2">
    <source>
        <dbReference type="ARBA" id="ARBA00006375"/>
    </source>
</evidence>
<proteinExistence type="inferred from homology"/>
<feature type="region of interest" description="Disordered" evidence="9">
    <location>
        <begin position="489"/>
        <end position="523"/>
    </location>
</feature>
<evidence type="ECO:0000313" key="11">
    <source>
        <dbReference type="Proteomes" id="UP000246740"/>
    </source>
</evidence>
<keyword evidence="5" id="KW-0677">Repeat</keyword>
<dbReference type="Proteomes" id="UP000246740">
    <property type="component" value="Unassembled WGS sequence"/>
</dbReference>
<feature type="compositionally biased region" description="Polar residues" evidence="9">
    <location>
        <begin position="594"/>
        <end position="611"/>
    </location>
</feature>
<feature type="compositionally biased region" description="Low complexity" evidence="9">
    <location>
        <begin position="798"/>
        <end position="816"/>
    </location>
</feature>
<feature type="region of interest" description="Disordered" evidence="9">
    <location>
        <begin position="387"/>
        <end position="416"/>
    </location>
</feature>
<dbReference type="InParanoid" id="A0A317XZY3"/>
<feature type="region of interest" description="Disordered" evidence="9">
    <location>
        <begin position="1"/>
        <end position="53"/>
    </location>
</feature>
<evidence type="ECO:0000256" key="4">
    <source>
        <dbReference type="ARBA" id="ARBA00022692"/>
    </source>
</evidence>
<dbReference type="STRING" id="1882483.A0A317XZY3"/>
<dbReference type="InterPro" id="IPR050567">
    <property type="entry name" value="Mitochondrial_Carrier"/>
</dbReference>
<evidence type="ECO:0000313" key="10">
    <source>
        <dbReference type="EMBL" id="PWZ03672.1"/>
    </source>
</evidence>
<accession>A0A317XZY3</accession>
<dbReference type="PANTHER" id="PTHR45624:SF52">
    <property type="entry name" value="MITOCHONDRIAL CARRIER"/>
    <property type="match status" value="1"/>
</dbReference>
<keyword evidence="4" id="KW-0812">Transmembrane</keyword>
<dbReference type="InterPro" id="IPR023395">
    <property type="entry name" value="MCP_dom_sf"/>
</dbReference>
<dbReference type="OrthoDB" id="3364892at2759"/>
<reference evidence="10 11" key="1">
    <citation type="journal article" date="2018" name="Mol. Biol. Evol.">
        <title>Broad Genomic Sampling Reveals a Smut Pathogenic Ancestry of the Fungal Clade Ustilaginomycotina.</title>
        <authorList>
            <person name="Kijpornyongpan T."/>
            <person name="Mondo S.J."/>
            <person name="Barry K."/>
            <person name="Sandor L."/>
            <person name="Lee J."/>
            <person name="Lipzen A."/>
            <person name="Pangilinan J."/>
            <person name="LaButti K."/>
            <person name="Hainaut M."/>
            <person name="Henrissat B."/>
            <person name="Grigoriev I.V."/>
            <person name="Spatafora J.W."/>
            <person name="Aime M.C."/>
        </authorList>
    </citation>
    <scope>NUCLEOTIDE SEQUENCE [LARGE SCALE GENOMIC DNA]</scope>
    <source>
        <strain evidence="10 11">MCA 3645</strain>
    </source>
</reference>
<feature type="compositionally biased region" description="Basic and acidic residues" evidence="9">
    <location>
        <begin position="21"/>
        <end position="30"/>
    </location>
</feature>
<evidence type="ECO:0008006" key="12">
    <source>
        <dbReference type="Google" id="ProtNLM"/>
    </source>
</evidence>
<dbReference type="GO" id="GO:0000064">
    <property type="term" value="F:L-ornithine transmembrane transporter activity"/>
    <property type="evidence" value="ECO:0007669"/>
    <property type="project" value="TreeGrafter"/>
</dbReference>
<evidence type="ECO:0000256" key="3">
    <source>
        <dbReference type="ARBA" id="ARBA00022448"/>
    </source>
</evidence>
<feature type="compositionally biased region" description="Basic and acidic residues" evidence="9">
    <location>
        <begin position="42"/>
        <end position="52"/>
    </location>
</feature>
<gene>
    <name evidence="10" type="ORF">BCV70DRAFT_197877</name>
</gene>
<evidence type="ECO:0000256" key="1">
    <source>
        <dbReference type="ARBA" id="ARBA00004225"/>
    </source>
</evidence>